<name>A0AAD9JSK6_9ANNE</name>
<comment type="caution">
    <text evidence="5">The sequence shown here is derived from an EMBL/GenBank/DDBJ whole genome shotgun (WGS) entry which is preliminary data.</text>
</comment>
<evidence type="ECO:0008006" key="7">
    <source>
        <dbReference type="Google" id="ProtNLM"/>
    </source>
</evidence>
<evidence type="ECO:0000313" key="6">
    <source>
        <dbReference type="Proteomes" id="UP001208570"/>
    </source>
</evidence>
<dbReference type="AlphaFoldDB" id="A0AAD9JSK6"/>
<accession>A0AAD9JSK6</accession>
<evidence type="ECO:0000259" key="3">
    <source>
        <dbReference type="Pfam" id="PF21035"/>
    </source>
</evidence>
<dbReference type="InterPro" id="IPR038798">
    <property type="entry name" value="CCDC138"/>
</dbReference>
<dbReference type="InterPro" id="IPR048751">
    <property type="entry name" value="CCDC138_CC"/>
</dbReference>
<dbReference type="Proteomes" id="UP001208570">
    <property type="component" value="Unassembled WGS sequence"/>
</dbReference>
<feature type="coiled-coil region" evidence="1">
    <location>
        <begin position="110"/>
        <end position="137"/>
    </location>
</feature>
<evidence type="ECO:0000313" key="5">
    <source>
        <dbReference type="EMBL" id="KAK2157440.1"/>
    </source>
</evidence>
<feature type="domain" description="Coiled-coil" evidence="3">
    <location>
        <begin position="295"/>
        <end position="586"/>
    </location>
</feature>
<proteinExistence type="predicted"/>
<gene>
    <name evidence="5" type="ORF">LSH36_191g01052</name>
</gene>
<evidence type="ECO:0000256" key="2">
    <source>
        <dbReference type="SAM" id="MobiDB-lite"/>
    </source>
</evidence>
<dbReference type="PANTHER" id="PTHR34523:SF1">
    <property type="entry name" value="COILED-COIL DOMAIN-CONTAINING PROTEIN 138"/>
    <property type="match status" value="1"/>
</dbReference>
<keyword evidence="1" id="KW-0175">Coiled coil</keyword>
<evidence type="ECO:0000259" key="4">
    <source>
        <dbReference type="Pfam" id="PF21037"/>
    </source>
</evidence>
<feature type="coiled-coil region" evidence="1">
    <location>
        <begin position="164"/>
        <end position="240"/>
    </location>
</feature>
<protein>
    <recommendedName>
        <fullName evidence="7">Coiled-coil domain-containing protein 138</fullName>
    </recommendedName>
</protein>
<dbReference type="PANTHER" id="PTHR34523">
    <property type="entry name" value="COILED-COIL DOMAIN-CONTAINING PROTEIN 138"/>
    <property type="match status" value="1"/>
</dbReference>
<sequence length="598" mass="68879">MGQGGPHITASASFNQYETSFMSQHLHHYKISARENEEESDGRYDLDVETSRLSSPVTPPSLDPPKTRSQRPTAKYLQRLELRPHKKSNPPSVTTLESLSTIPNTEGLHQEDVRDIYEELNEISEKLKREFKILHQRDLVLKQKDKSLNDLQMSLNTAIDNEVKRRLSEREREFEAEFTKLEDALREKTKENRRLKENFDALKNANDILRKELDTLTQSHEKLEKQYRSMQARFINLQRRKDPDEKKKDDLTRILPTDLAQRVHLSLGASKDKGQTGLKRNKSSSNNSQEVIALLLDWVSETQLRRAAANQPTKLTDNTTTQEQIEDRCFKMLPSAIELLREQVTSGSRITLPCLQFIYWSLTHLEGSQSQHLKTSLSSTIRRLGEDLYRGRSSAKTDDGVLLVSSGEFQEKHKEALFFKCGHLHTRLLSSFVILKSITQVDYLARVYETLRNDLKSDTGKEYFLYYQATPIMLSHLKPTHKALTNSTLDIYLQMAMDSPYLRNFLDSCSNENWFQAISLVWKMPGIESKQHEKISIILQKLSKIRLNKKYFEVFGLTASCQELQRSSAVLSPFLSLNLKSILFNLSGAKVQSKVAKE</sequence>
<dbReference type="InterPro" id="IPR048750">
    <property type="entry name" value="CCDC138_C"/>
</dbReference>
<dbReference type="EMBL" id="JAODUP010000191">
    <property type="protein sequence ID" value="KAK2157440.1"/>
    <property type="molecule type" value="Genomic_DNA"/>
</dbReference>
<evidence type="ECO:0000256" key="1">
    <source>
        <dbReference type="SAM" id="Coils"/>
    </source>
</evidence>
<dbReference type="Pfam" id="PF21035">
    <property type="entry name" value="CCDC138_C"/>
    <property type="match status" value="1"/>
</dbReference>
<reference evidence="5" key="1">
    <citation type="journal article" date="2023" name="Mol. Biol. Evol.">
        <title>Third-Generation Sequencing Reveals the Adaptive Role of the Epigenome in Three Deep-Sea Polychaetes.</title>
        <authorList>
            <person name="Perez M."/>
            <person name="Aroh O."/>
            <person name="Sun Y."/>
            <person name="Lan Y."/>
            <person name="Juniper S.K."/>
            <person name="Young C.R."/>
            <person name="Angers B."/>
            <person name="Qian P.Y."/>
        </authorList>
    </citation>
    <scope>NUCLEOTIDE SEQUENCE</scope>
    <source>
        <strain evidence="5">P08H-3</strain>
    </source>
</reference>
<feature type="region of interest" description="Disordered" evidence="2">
    <location>
        <begin position="49"/>
        <end position="72"/>
    </location>
</feature>
<feature type="domain" description="Coiled-coil-domain-containing protein 138 coiled-coil" evidence="4">
    <location>
        <begin position="190"/>
        <end position="246"/>
    </location>
</feature>
<dbReference type="Pfam" id="PF21037">
    <property type="entry name" value="CCDC138_cc"/>
    <property type="match status" value="1"/>
</dbReference>
<keyword evidence="6" id="KW-1185">Reference proteome</keyword>
<organism evidence="5 6">
    <name type="scientific">Paralvinella palmiformis</name>
    <dbReference type="NCBI Taxonomy" id="53620"/>
    <lineage>
        <taxon>Eukaryota</taxon>
        <taxon>Metazoa</taxon>
        <taxon>Spiralia</taxon>
        <taxon>Lophotrochozoa</taxon>
        <taxon>Annelida</taxon>
        <taxon>Polychaeta</taxon>
        <taxon>Sedentaria</taxon>
        <taxon>Canalipalpata</taxon>
        <taxon>Terebellida</taxon>
        <taxon>Terebelliformia</taxon>
        <taxon>Alvinellidae</taxon>
        <taxon>Paralvinella</taxon>
    </lineage>
</organism>